<dbReference type="Pfam" id="PF02107">
    <property type="entry name" value="FlgH"/>
    <property type="match status" value="1"/>
</dbReference>
<comment type="subcellular location">
    <subcellularLocation>
        <location evidence="7">Cell outer membrane</location>
    </subcellularLocation>
    <subcellularLocation>
        <location evidence="7">Bacterial flagellum basal body</location>
    </subcellularLocation>
</comment>
<dbReference type="EMBL" id="BSFK01000016">
    <property type="protein sequence ID" value="GLK77741.1"/>
    <property type="molecule type" value="Genomic_DNA"/>
</dbReference>
<dbReference type="GO" id="GO:0071973">
    <property type="term" value="P:bacterial-type flagellum-dependent cell motility"/>
    <property type="evidence" value="ECO:0007669"/>
    <property type="project" value="InterPro"/>
</dbReference>
<feature type="chain" id="PRO_5040967133" description="Flagellar L-ring protein" evidence="9">
    <location>
        <begin position="25"/>
        <end position="250"/>
    </location>
</feature>
<dbReference type="InterPro" id="IPR000527">
    <property type="entry name" value="Flag_Lring"/>
</dbReference>
<evidence type="ECO:0000256" key="5">
    <source>
        <dbReference type="ARBA" id="ARBA00023143"/>
    </source>
</evidence>
<dbReference type="HAMAP" id="MF_00415">
    <property type="entry name" value="FlgH"/>
    <property type="match status" value="1"/>
</dbReference>
<organism evidence="10 11">
    <name type="scientific">Methylopila jiangsuensis</name>
    <dbReference type="NCBI Taxonomy" id="586230"/>
    <lineage>
        <taxon>Bacteria</taxon>
        <taxon>Pseudomonadati</taxon>
        <taxon>Pseudomonadota</taxon>
        <taxon>Alphaproteobacteria</taxon>
        <taxon>Hyphomicrobiales</taxon>
        <taxon>Methylopilaceae</taxon>
        <taxon>Methylopila</taxon>
    </lineage>
</organism>
<dbReference type="GO" id="GO:0003774">
    <property type="term" value="F:cytoskeletal motor activity"/>
    <property type="evidence" value="ECO:0007669"/>
    <property type="project" value="InterPro"/>
</dbReference>
<evidence type="ECO:0000256" key="1">
    <source>
        <dbReference type="ARBA" id="ARBA00002591"/>
    </source>
</evidence>
<feature type="signal peptide" evidence="9">
    <location>
        <begin position="1"/>
        <end position="24"/>
    </location>
</feature>
<reference evidence="10" key="2">
    <citation type="submission" date="2023-01" db="EMBL/GenBank/DDBJ databases">
        <authorList>
            <person name="Sun Q."/>
            <person name="Evtushenko L."/>
        </authorList>
    </citation>
    <scope>NUCLEOTIDE SEQUENCE</scope>
    <source>
        <strain evidence="10">VKM B-2555</strain>
    </source>
</reference>
<dbReference type="NCBIfam" id="NF001305">
    <property type="entry name" value="PRK00249.1-5"/>
    <property type="match status" value="1"/>
</dbReference>
<evidence type="ECO:0000256" key="8">
    <source>
        <dbReference type="SAM" id="MobiDB-lite"/>
    </source>
</evidence>
<feature type="region of interest" description="Disordered" evidence="8">
    <location>
        <begin position="139"/>
        <end position="158"/>
    </location>
</feature>
<keyword evidence="6 7" id="KW-0998">Cell outer membrane</keyword>
<evidence type="ECO:0000256" key="3">
    <source>
        <dbReference type="ARBA" id="ARBA00022729"/>
    </source>
</evidence>
<keyword evidence="10" id="KW-0969">Cilium</keyword>
<dbReference type="GO" id="GO:0009279">
    <property type="term" value="C:cell outer membrane"/>
    <property type="evidence" value="ECO:0007669"/>
    <property type="project" value="UniProtKB-SubCell"/>
</dbReference>
<gene>
    <name evidence="10" type="primary">flgH1</name>
    <name evidence="7" type="synonym">flgH</name>
    <name evidence="10" type="ORF">GCM10008171_29950</name>
</gene>
<dbReference type="RefSeq" id="WP_271205579.1">
    <property type="nucleotide sequence ID" value="NZ_BSFK01000016.1"/>
</dbReference>
<name>A0A9W6N4Z5_9HYPH</name>
<keyword evidence="3 9" id="KW-0732">Signal</keyword>
<keyword evidence="4 7" id="KW-0472">Membrane</keyword>
<dbReference type="PANTHER" id="PTHR34933">
    <property type="entry name" value="FLAGELLAR L-RING PROTEIN"/>
    <property type="match status" value="1"/>
</dbReference>
<comment type="function">
    <text evidence="1 7">Assembles around the rod to form the L-ring and probably protects the motor/basal body from shearing forces during rotation.</text>
</comment>
<sequence length="250" mass="26850">MSASHALRLASLACAALTLAGCGAADRLSSIGKPPSLSAIENPTTQAGYKPVQMPMPEAVPVSYQPNSLWRSGARGFFKDPRARQVGDLLTVRVDITDKAEFENKTKRERTSTESASLNHVLGFEGYLKKVLPGGVDPENAVRTGSVTSSEGEGTVDRKETLTTNVAAVVTQVLPNGALVIEGKQEIRVNFEIRELIVAGIVRTEDIDSDNTIASEKIAQARIAYGGRGQLTDVQQPRYGQQVMDVLLPF</sequence>
<feature type="compositionally biased region" description="Polar residues" evidence="8">
    <location>
        <begin position="143"/>
        <end position="152"/>
    </location>
</feature>
<comment type="subunit">
    <text evidence="7">The basal body constitutes a major portion of the flagellar organelle and consists of four rings (L,P,S, and M) mounted on a central rod.</text>
</comment>
<accession>A0A9W6N4Z5</accession>
<keyword evidence="11" id="KW-1185">Reference proteome</keyword>
<evidence type="ECO:0000313" key="11">
    <source>
        <dbReference type="Proteomes" id="UP001143364"/>
    </source>
</evidence>
<keyword evidence="5 7" id="KW-0975">Bacterial flagellum</keyword>
<proteinExistence type="inferred from homology"/>
<comment type="similarity">
    <text evidence="2 7">Belongs to the FlgH family.</text>
</comment>
<comment type="caution">
    <text evidence="10">The sequence shown here is derived from an EMBL/GenBank/DDBJ whole genome shotgun (WGS) entry which is preliminary data.</text>
</comment>
<evidence type="ECO:0000256" key="4">
    <source>
        <dbReference type="ARBA" id="ARBA00023136"/>
    </source>
</evidence>
<dbReference type="GO" id="GO:0009427">
    <property type="term" value="C:bacterial-type flagellum basal body, distal rod, L ring"/>
    <property type="evidence" value="ECO:0007669"/>
    <property type="project" value="InterPro"/>
</dbReference>
<dbReference type="PRINTS" id="PR01008">
    <property type="entry name" value="FLGLRINGFLGH"/>
</dbReference>
<dbReference type="AlphaFoldDB" id="A0A9W6N4Z5"/>
<protein>
    <recommendedName>
        <fullName evidence="7">Flagellar L-ring protein</fullName>
    </recommendedName>
    <alternativeName>
        <fullName evidence="7">Basal body L-ring protein</fullName>
    </alternativeName>
</protein>
<keyword evidence="10" id="KW-0966">Cell projection</keyword>
<evidence type="ECO:0000256" key="2">
    <source>
        <dbReference type="ARBA" id="ARBA00006929"/>
    </source>
</evidence>
<evidence type="ECO:0000256" key="9">
    <source>
        <dbReference type="SAM" id="SignalP"/>
    </source>
</evidence>
<reference evidence="10" key="1">
    <citation type="journal article" date="2014" name="Int. J. Syst. Evol. Microbiol.">
        <title>Complete genome sequence of Corynebacterium casei LMG S-19264T (=DSM 44701T), isolated from a smear-ripened cheese.</title>
        <authorList>
            <consortium name="US DOE Joint Genome Institute (JGI-PGF)"/>
            <person name="Walter F."/>
            <person name="Albersmeier A."/>
            <person name="Kalinowski J."/>
            <person name="Ruckert C."/>
        </authorList>
    </citation>
    <scope>NUCLEOTIDE SEQUENCE</scope>
    <source>
        <strain evidence="10">VKM B-2555</strain>
    </source>
</reference>
<evidence type="ECO:0000313" key="10">
    <source>
        <dbReference type="EMBL" id="GLK77741.1"/>
    </source>
</evidence>
<dbReference type="Proteomes" id="UP001143364">
    <property type="component" value="Unassembled WGS sequence"/>
</dbReference>
<evidence type="ECO:0000256" key="7">
    <source>
        <dbReference type="HAMAP-Rule" id="MF_00415"/>
    </source>
</evidence>
<keyword evidence="10" id="KW-0282">Flagellum</keyword>
<evidence type="ECO:0000256" key="6">
    <source>
        <dbReference type="ARBA" id="ARBA00023237"/>
    </source>
</evidence>
<dbReference type="PANTHER" id="PTHR34933:SF1">
    <property type="entry name" value="FLAGELLAR L-RING PROTEIN"/>
    <property type="match status" value="1"/>
</dbReference>